<dbReference type="InterPro" id="IPR005107">
    <property type="entry name" value="CO_DH_flav_C"/>
</dbReference>
<dbReference type="Pfam" id="PF00941">
    <property type="entry name" value="FAD_binding_5"/>
    <property type="match status" value="1"/>
</dbReference>
<proteinExistence type="predicted"/>
<dbReference type="PANTHER" id="PTHR42659:SF1">
    <property type="entry name" value="OXIDOREDUCTASE"/>
    <property type="match status" value="1"/>
</dbReference>
<name>A0ABX6M6D4_9BURK</name>
<dbReference type="SUPFAM" id="SSF55447">
    <property type="entry name" value="CO dehydrogenase flavoprotein C-terminal domain-like"/>
    <property type="match status" value="1"/>
</dbReference>
<protein>
    <submittedName>
        <fullName evidence="3">Xanthine dehydrogenase family protein subunit M</fullName>
    </submittedName>
</protein>
<evidence type="ECO:0000313" key="4">
    <source>
        <dbReference type="Proteomes" id="UP000503117"/>
    </source>
</evidence>
<dbReference type="Proteomes" id="UP000503117">
    <property type="component" value="Chromosome"/>
</dbReference>
<evidence type="ECO:0000313" key="3">
    <source>
        <dbReference type="EMBL" id="QJD89890.1"/>
    </source>
</evidence>
<gene>
    <name evidence="3" type="ORF">HH213_07110</name>
</gene>
<dbReference type="InterPro" id="IPR016167">
    <property type="entry name" value="FAD-bd_PCMH_sub1"/>
</dbReference>
<dbReference type="RefSeq" id="WP_169111716.1">
    <property type="nucleotide sequence ID" value="NZ_CP051684.1"/>
</dbReference>
<keyword evidence="4" id="KW-1185">Reference proteome</keyword>
<dbReference type="SUPFAM" id="SSF56176">
    <property type="entry name" value="FAD-binding/transporter-associated domain-like"/>
    <property type="match status" value="1"/>
</dbReference>
<evidence type="ECO:0000259" key="2">
    <source>
        <dbReference type="PROSITE" id="PS51387"/>
    </source>
</evidence>
<organism evidence="3 4">
    <name type="scientific">Duganella dendranthematis</name>
    <dbReference type="NCBI Taxonomy" id="2728021"/>
    <lineage>
        <taxon>Bacteria</taxon>
        <taxon>Pseudomonadati</taxon>
        <taxon>Pseudomonadota</taxon>
        <taxon>Betaproteobacteria</taxon>
        <taxon>Burkholderiales</taxon>
        <taxon>Oxalobacteraceae</taxon>
        <taxon>Telluria group</taxon>
        <taxon>Duganella</taxon>
    </lineage>
</organism>
<dbReference type="PROSITE" id="PS51387">
    <property type="entry name" value="FAD_PCMH"/>
    <property type="match status" value="1"/>
</dbReference>
<feature type="domain" description="FAD-binding PCMH-type" evidence="2">
    <location>
        <begin position="1"/>
        <end position="222"/>
    </location>
</feature>
<keyword evidence="1" id="KW-0285">Flavoprotein</keyword>
<dbReference type="Gene3D" id="3.30.43.10">
    <property type="entry name" value="Uridine Diphospho-n-acetylenolpyruvylglucosamine Reductase, domain 2"/>
    <property type="match status" value="1"/>
</dbReference>
<dbReference type="InterPro" id="IPR016166">
    <property type="entry name" value="FAD-bd_PCMH"/>
</dbReference>
<dbReference type="Pfam" id="PF03450">
    <property type="entry name" value="CO_deh_flav_C"/>
    <property type="match status" value="1"/>
</dbReference>
<dbReference type="InterPro" id="IPR002346">
    <property type="entry name" value="Mopterin_DH_FAD-bd"/>
</dbReference>
<accession>A0ABX6M6D4</accession>
<evidence type="ECO:0000256" key="1">
    <source>
        <dbReference type="ARBA" id="ARBA00022827"/>
    </source>
</evidence>
<dbReference type="InterPro" id="IPR036683">
    <property type="entry name" value="CO_DH_flav_C_dom_sf"/>
</dbReference>
<keyword evidence="1" id="KW-0274">FAD</keyword>
<dbReference type="InterPro" id="IPR016169">
    <property type="entry name" value="FAD-bd_PCMH_sub2"/>
</dbReference>
<dbReference type="SMART" id="SM01092">
    <property type="entry name" value="CO_deh_flav_C"/>
    <property type="match status" value="1"/>
</dbReference>
<dbReference type="InterPro" id="IPR051312">
    <property type="entry name" value="Diverse_Substr_Oxidored"/>
</dbReference>
<dbReference type="PANTHER" id="PTHR42659">
    <property type="entry name" value="XANTHINE DEHYDROGENASE SUBUNIT C-RELATED"/>
    <property type="match status" value="1"/>
</dbReference>
<sequence>MQSIFVDRATDVAHALRLAQQPGARFIGGGTNLLDLMKGDVEQPARLVDITRMGLDRIETLPGGGLRVGALVRNSDLADHDLVRQLYPMLAQALLAGASAQLRNMATTGGNLLQRTRCPYFTDVAFEHCNKRVPGSGCAAQRGVNRMHAVLGASDACIAVHPSDMCVALAALEATVVVASASGERRVAMADFHRLPGAAPQFDTTLAPTELITAVELPPSAYGAHSHYLKLRDRASYAFALVSVAAGLEMDGATVRSARLALGGVAHKPWRVAAAEAVLAGQPVSAERSRQAAQLLLAGARGFDGNRFKIELAQRAVVRAISRAAAGTAQAGGNGTLTGERA</sequence>
<dbReference type="Gene3D" id="3.30.390.50">
    <property type="entry name" value="CO dehydrogenase flavoprotein, C-terminal domain"/>
    <property type="match status" value="1"/>
</dbReference>
<dbReference type="InterPro" id="IPR036318">
    <property type="entry name" value="FAD-bd_PCMH-like_sf"/>
</dbReference>
<dbReference type="Gene3D" id="3.30.465.10">
    <property type="match status" value="2"/>
</dbReference>
<reference evidence="3 4" key="1">
    <citation type="submission" date="2020-04" db="EMBL/GenBank/DDBJ databases">
        <title>Genome sequencing of novel species.</title>
        <authorList>
            <person name="Heo J."/>
            <person name="Kim S.-J."/>
            <person name="Kim J.-S."/>
            <person name="Hong S.-B."/>
            <person name="Kwon S.-W."/>
        </authorList>
    </citation>
    <scope>NUCLEOTIDE SEQUENCE [LARGE SCALE GENOMIC DNA]</scope>
    <source>
        <strain evidence="3 4">AF9R3</strain>
    </source>
</reference>
<dbReference type="EMBL" id="CP051684">
    <property type="protein sequence ID" value="QJD89890.1"/>
    <property type="molecule type" value="Genomic_DNA"/>
</dbReference>